<evidence type="ECO:0000313" key="2">
    <source>
        <dbReference type="EMBL" id="MBB2903628.1"/>
    </source>
</evidence>
<dbReference type="RefSeq" id="WP_183393223.1">
    <property type="nucleotide sequence ID" value="NZ_JACHVY010000012.1"/>
</dbReference>
<dbReference type="AlphaFoldDB" id="A0A7W4TRY7"/>
<evidence type="ECO:0000313" key="3">
    <source>
        <dbReference type="Proteomes" id="UP000533269"/>
    </source>
</evidence>
<dbReference type="EMBL" id="JACHVY010000012">
    <property type="protein sequence ID" value="MBB2903628.1"/>
    <property type="molecule type" value="Genomic_DNA"/>
</dbReference>
<protein>
    <submittedName>
        <fullName evidence="2">Uncharacterized protein</fullName>
    </submittedName>
</protein>
<keyword evidence="1" id="KW-0812">Transmembrane</keyword>
<reference evidence="2 3" key="2">
    <citation type="submission" date="2020-08" db="EMBL/GenBank/DDBJ databases">
        <authorList>
            <person name="Partida-Martinez L."/>
            <person name="Huntemann M."/>
            <person name="Clum A."/>
            <person name="Wang J."/>
            <person name="Palaniappan K."/>
            <person name="Ritter S."/>
            <person name="Chen I.-M."/>
            <person name="Stamatis D."/>
            <person name="Reddy T."/>
            <person name="O'Malley R."/>
            <person name="Daum C."/>
            <person name="Shapiro N."/>
            <person name="Ivanova N."/>
            <person name="Kyrpides N."/>
            <person name="Woyke T."/>
        </authorList>
    </citation>
    <scope>NUCLEOTIDE SEQUENCE [LARGE SCALE GENOMIC DNA]</scope>
    <source>
        <strain evidence="2 3">AS2.23</strain>
    </source>
</reference>
<sequence>MFRNLVDHPIILVGFPLLGLLVLAAVVYLVYRVIRAGVRDGRRDALRHQEGDPQQDRNT</sequence>
<reference evidence="2 3" key="1">
    <citation type="submission" date="2020-08" db="EMBL/GenBank/DDBJ databases">
        <title>The Agave Microbiome: Exploring the role of microbial communities in plant adaptations to desert environments.</title>
        <authorList>
            <person name="Partida-Martinez L.P."/>
        </authorList>
    </citation>
    <scope>NUCLEOTIDE SEQUENCE [LARGE SCALE GENOMIC DNA]</scope>
    <source>
        <strain evidence="2 3">AS2.23</strain>
    </source>
</reference>
<comment type="caution">
    <text evidence="2">The sequence shown here is derived from an EMBL/GenBank/DDBJ whole genome shotgun (WGS) entry which is preliminary data.</text>
</comment>
<gene>
    <name evidence="2" type="ORF">FHR75_004471</name>
</gene>
<accession>A0A7W4TRY7</accession>
<organism evidence="2 3">
    <name type="scientific">Kineococcus radiotolerans</name>
    <dbReference type="NCBI Taxonomy" id="131568"/>
    <lineage>
        <taxon>Bacteria</taxon>
        <taxon>Bacillati</taxon>
        <taxon>Actinomycetota</taxon>
        <taxon>Actinomycetes</taxon>
        <taxon>Kineosporiales</taxon>
        <taxon>Kineosporiaceae</taxon>
        <taxon>Kineococcus</taxon>
    </lineage>
</organism>
<evidence type="ECO:0000256" key="1">
    <source>
        <dbReference type="SAM" id="Phobius"/>
    </source>
</evidence>
<feature type="transmembrane region" description="Helical" evidence="1">
    <location>
        <begin position="12"/>
        <end position="34"/>
    </location>
</feature>
<keyword evidence="1" id="KW-1133">Transmembrane helix</keyword>
<keyword evidence="1" id="KW-0472">Membrane</keyword>
<name>A0A7W4TRY7_KINRA</name>
<proteinExistence type="predicted"/>
<dbReference type="Proteomes" id="UP000533269">
    <property type="component" value="Unassembled WGS sequence"/>
</dbReference>